<reference evidence="1" key="2">
    <citation type="submission" date="2025-09" db="UniProtKB">
        <authorList>
            <consortium name="Ensembl"/>
        </authorList>
    </citation>
    <scope>IDENTIFICATION</scope>
</reference>
<sequence>MDELLPSRCYCIAMGPSVPILPLIVITCQCFKFPCLFCLQNSNTRYLELHYPQLCSPGKKAARLNLYERSPDCRHCCLYSQRQSAAMVWESTTVKIVSQAPLNHCCMQIFVHTIMKEVWHKSLNFHLSPHK</sequence>
<proteinExistence type="predicted"/>
<name>A0A8B9C9W1_9AVES</name>
<dbReference type="AlphaFoldDB" id="A0A8B9C9W1"/>
<reference evidence="1" key="1">
    <citation type="submission" date="2025-08" db="UniProtKB">
        <authorList>
            <consortium name="Ensembl"/>
        </authorList>
    </citation>
    <scope>IDENTIFICATION</scope>
</reference>
<dbReference type="Ensembl" id="ENSABRT00000022685.1">
    <property type="protein sequence ID" value="ENSABRP00000015917.1"/>
    <property type="gene ID" value="ENSABRG00000013977.1"/>
</dbReference>
<evidence type="ECO:0000313" key="2">
    <source>
        <dbReference type="Proteomes" id="UP000694426"/>
    </source>
</evidence>
<evidence type="ECO:0000313" key="1">
    <source>
        <dbReference type="Ensembl" id="ENSABRP00000015917.1"/>
    </source>
</evidence>
<dbReference type="Proteomes" id="UP000694426">
    <property type="component" value="Unplaced"/>
</dbReference>
<protein>
    <submittedName>
        <fullName evidence="1">Uncharacterized protein</fullName>
    </submittedName>
</protein>
<accession>A0A8B9C9W1</accession>
<organism evidence="1 2">
    <name type="scientific">Anser brachyrhynchus</name>
    <name type="common">Pink-footed goose</name>
    <dbReference type="NCBI Taxonomy" id="132585"/>
    <lineage>
        <taxon>Eukaryota</taxon>
        <taxon>Metazoa</taxon>
        <taxon>Chordata</taxon>
        <taxon>Craniata</taxon>
        <taxon>Vertebrata</taxon>
        <taxon>Euteleostomi</taxon>
        <taxon>Archelosauria</taxon>
        <taxon>Archosauria</taxon>
        <taxon>Dinosauria</taxon>
        <taxon>Saurischia</taxon>
        <taxon>Theropoda</taxon>
        <taxon>Coelurosauria</taxon>
        <taxon>Aves</taxon>
        <taxon>Neognathae</taxon>
        <taxon>Galloanserae</taxon>
        <taxon>Anseriformes</taxon>
        <taxon>Anatidae</taxon>
        <taxon>Anserinae</taxon>
        <taxon>Anser</taxon>
    </lineage>
</organism>
<keyword evidence="2" id="KW-1185">Reference proteome</keyword>